<evidence type="ECO:0000313" key="18">
    <source>
        <dbReference type="Proteomes" id="UP000232638"/>
    </source>
</evidence>
<keyword evidence="18" id="KW-1185">Reference proteome</keyword>
<feature type="binding site" evidence="14">
    <location>
        <begin position="353"/>
        <end position="359"/>
    </location>
    <ligand>
        <name>S-adenosyl-L-methionine</name>
        <dbReference type="ChEBI" id="CHEBI:59789"/>
    </ligand>
</feature>
<keyword evidence="5" id="KW-0963">Cytoplasm</keyword>
<dbReference type="InterPro" id="IPR029063">
    <property type="entry name" value="SAM-dependent_MTases_sf"/>
</dbReference>
<dbReference type="Pfam" id="PF01189">
    <property type="entry name" value="Methyltr_RsmB-F"/>
    <property type="match status" value="1"/>
</dbReference>
<keyword evidence="9 14" id="KW-0949">S-adenosyl-L-methionine</keyword>
<evidence type="ECO:0000256" key="7">
    <source>
        <dbReference type="ARBA" id="ARBA00022603"/>
    </source>
</evidence>
<dbReference type="GO" id="GO:0070475">
    <property type="term" value="P:rRNA base methylation"/>
    <property type="evidence" value="ECO:0007669"/>
    <property type="project" value="TreeGrafter"/>
</dbReference>
<dbReference type="SUPFAM" id="SSF48013">
    <property type="entry name" value="NusB-like"/>
    <property type="match status" value="1"/>
</dbReference>
<evidence type="ECO:0000256" key="9">
    <source>
        <dbReference type="ARBA" id="ARBA00022691"/>
    </source>
</evidence>
<evidence type="ECO:0000256" key="15">
    <source>
        <dbReference type="SAM" id="MobiDB-lite"/>
    </source>
</evidence>
<dbReference type="InterPro" id="IPR004573">
    <property type="entry name" value="rRNA_ssu_MeTfrase_B"/>
</dbReference>
<dbReference type="KEGG" id="tsy:THSYN_20465"/>
<feature type="domain" description="SAM-dependent MTase RsmB/NOP-type" evidence="16">
    <location>
        <begin position="263"/>
        <end position="533"/>
    </location>
</feature>
<dbReference type="CDD" id="cd02440">
    <property type="entry name" value="AdoMet_MTases"/>
    <property type="match status" value="1"/>
</dbReference>
<dbReference type="Gene3D" id="3.30.70.1170">
    <property type="entry name" value="Sun protein, domain 3"/>
    <property type="match status" value="1"/>
</dbReference>
<reference evidence="17 18" key="1">
    <citation type="submission" date="2017-03" db="EMBL/GenBank/DDBJ databases">
        <title>Complete genome sequence of Candidatus 'Thiodictyon syntrophicum' sp. nov. strain Cad16T, a photolithoautotroph purple sulfur bacterium isolated from an alpine meromictic lake.</title>
        <authorList>
            <person name="Luedin S.M."/>
            <person name="Pothier J.F."/>
            <person name="Danza F."/>
            <person name="Storelli N."/>
            <person name="Wittwer M."/>
            <person name="Tonolla M."/>
        </authorList>
    </citation>
    <scope>NUCLEOTIDE SEQUENCE [LARGE SCALE GENOMIC DNA]</scope>
    <source>
        <strain evidence="17 18">Cad16T</strain>
    </source>
</reference>
<evidence type="ECO:0000313" key="17">
    <source>
        <dbReference type="EMBL" id="AUB84861.1"/>
    </source>
</evidence>
<keyword evidence="8 14" id="KW-0808">Transferase</keyword>
<feature type="active site" description="Nucleophile" evidence="14">
    <location>
        <position position="475"/>
    </location>
</feature>
<dbReference type="InterPro" id="IPR001678">
    <property type="entry name" value="MeTrfase_RsmB-F_NOP2_dom"/>
</dbReference>
<dbReference type="PRINTS" id="PR02008">
    <property type="entry name" value="RCMTFAMILY"/>
</dbReference>
<evidence type="ECO:0000256" key="11">
    <source>
        <dbReference type="ARBA" id="ARBA00030399"/>
    </source>
</evidence>
<feature type="compositionally biased region" description="Basic and acidic residues" evidence="15">
    <location>
        <begin position="60"/>
        <end position="80"/>
    </location>
</feature>
<dbReference type="PANTHER" id="PTHR22807">
    <property type="entry name" value="NOP2 YEAST -RELATED NOL1/NOP2/FMU SUN DOMAIN-CONTAINING"/>
    <property type="match status" value="1"/>
</dbReference>
<dbReference type="Proteomes" id="UP000232638">
    <property type="component" value="Chromosome"/>
</dbReference>
<sequence>MAEHGPQDPADPAGRATRPPDRGDRTAADNPWSRARPAPERARGRAGAGGPPAREQAQAPRDRSGPPRERGGPPRDRPRPAADVQRGESSVWGQPDTPRQPGADARAAAALAIHRVRDRGQSLTRVLNQSALPRPPADRALTQELIYGTLRVLPRLEALVGILLHHPVKPADRDLEALMLVGLYQLTVLGTPPHAAVAATVEAVRLLGKPDKVGLLNALLRRFLRERETLLAQADQLPSARWLVPEWLLAALRRDWPQDWEDIVTAGNERPPMSLRVNAARTDRLAYAGLLAAAGITARPIPGTEAGLMLDHPVPAQTLPGFDAGLVSVQDGGAQFAAQLLDAQPGQRVLDACAAPGGKTAHLLERAGPGLELVALDSAAARLDTLRENLARLGLQARVVRADAAAPLGDWTRPPFDRILLDVPCSATGVIRRHPDIKWLRRATDIPELCALQARILDAIWPLLAPGGRLLYVTCSVLAAENQDQVAAFLARQPAAREVPIAAAWGRKRSHGRQLLPTNGGSDGFYFALLEKIAP</sequence>
<dbReference type="NCBIfam" id="NF008149">
    <property type="entry name" value="PRK10901.1"/>
    <property type="match status" value="1"/>
</dbReference>
<dbReference type="InterPro" id="IPR006027">
    <property type="entry name" value="NusB_RsmB_TIM44"/>
</dbReference>
<dbReference type="SUPFAM" id="SSF53335">
    <property type="entry name" value="S-adenosyl-L-methionine-dependent methyltransferases"/>
    <property type="match status" value="1"/>
</dbReference>
<dbReference type="Pfam" id="PF22458">
    <property type="entry name" value="RsmF-B_ferredox"/>
    <property type="match status" value="1"/>
</dbReference>
<dbReference type="InterPro" id="IPR023267">
    <property type="entry name" value="RCMT"/>
</dbReference>
<dbReference type="Gene3D" id="3.40.50.150">
    <property type="entry name" value="Vaccinia Virus protein VP39"/>
    <property type="match status" value="1"/>
</dbReference>
<protein>
    <recommendedName>
        <fullName evidence="4">16S rRNA (cytosine(967)-C(5))-methyltransferase</fullName>
        <ecNumber evidence="4">2.1.1.176</ecNumber>
    </recommendedName>
    <alternativeName>
        <fullName evidence="11">16S rRNA m5C967 methyltransferase</fullName>
    </alternativeName>
    <alternativeName>
        <fullName evidence="12">rRNA (cytosine-C(5)-)-methyltransferase RsmB</fullName>
    </alternativeName>
</protein>
<evidence type="ECO:0000256" key="2">
    <source>
        <dbReference type="ARBA" id="ARBA00004496"/>
    </source>
</evidence>
<dbReference type="PANTHER" id="PTHR22807:SF61">
    <property type="entry name" value="NOL1_NOP2_SUN FAMILY PROTEIN _ ANTITERMINATION NUSB DOMAIN-CONTAINING PROTEIN"/>
    <property type="match status" value="1"/>
</dbReference>
<dbReference type="NCBIfam" id="TIGR00563">
    <property type="entry name" value="rsmB"/>
    <property type="match status" value="1"/>
</dbReference>
<feature type="binding site" evidence="14">
    <location>
        <position position="422"/>
    </location>
    <ligand>
        <name>S-adenosyl-L-methionine</name>
        <dbReference type="ChEBI" id="CHEBI:59789"/>
    </ligand>
</feature>
<evidence type="ECO:0000256" key="10">
    <source>
        <dbReference type="ARBA" id="ARBA00022884"/>
    </source>
</evidence>
<dbReference type="GO" id="GO:0005829">
    <property type="term" value="C:cytosol"/>
    <property type="evidence" value="ECO:0007669"/>
    <property type="project" value="TreeGrafter"/>
</dbReference>
<dbReference type="InterPro" id="IPR054728">
    <property type="entry name" value="RsmB-like_ferredoxin"/>
</dbReference>
<dbReference type="GO" id="GO:0006355">
    <property type="term" value="P:regulation of DNA-templated transcription"/>
    <property type="evidence" value="ECO:0007669"/>
    <property type="project" value="InterPro"/>
</dbReference>
<dbReference type="FunFam" id="3.40.50.150:FF:000022">
    <property type="entry name" value="Ribosomal RNA small subunit methyltransferase B"/>
    <property type="match status" value="1"/>
</dbReference>
<evidence type="ECO:0000256" key="3">
    <source>
        <dbReference type="ARBA" id="ARBA00007494"/>
    </source>
</evidence>
<evidence type="ECO:0000256" key="14">
    <source>
        <dbReference type="PROSITE-ProRule" id="PRU01023"/>
    </source>
</evidence>
<gene>
    <name evidence="17" type="ORF">THSYN_20465</name>
</gene>
<accession>A0A2K8UI94</accession>
<name>A0A2K8UI94_9GAMM</name>
<feature type="compositionally biased region" description="Basic and acidic residues" evidence="15">
    <location>
        <begin position="18"/>
        <end position="27"/>
    </location>
</feature>
<dbReference type="GO" id="GO:0003723">
    <property type="term" value="F:RNA binding"/>
    <property type="evidence" value="ECO:0007669"/>
    <property type="project" value="UniProtKB-UniRule"/>
</dbReference>
<evidence type="ECO:0000259" key="16">
    <source>
        <dbReference type="PROSITE" id="PS51686"/>
    </source>
</evidence>
<organism evidence="17 18">
    <name type="scientific">Candidatus Thiodictyon syntrophicum</name>
    <dbReference type="NCBI Taxonomy" id="1166950"/>
    <lineage>
        <taxon>Bacteria</taxon>
        <taxon>Pseudomonadati</taxon>
        <taxon>Pseudomonadota</taxon>
        <taxon>Gammaproteobacteria</taxon>
        <taxon>Chromatiales</taxon>
        <taxon>Chromatiaceae</taxon>
        <taxon>Thiodictyon</taxon>
    </lineage>
</organism>
<dbReference type="PROSITE" id="PS01153">
    <property type="entry name" value="NOL1_NOP2_SUN"/>
    <property type="match status" value="1"/>
</dbReference>
<feature type="binding site" evidence="14">
    <location>
        <position position="377"/>
    </location>
    <ligand>
        <name>S-adenosyl-L-methionine</name>
        <dbReference type="ChEBI" id="CHEBI:59789"/>
    </ligand>
</feature>
<dbReference type="InterPro" id="IPR018314">
    <property type="entry name" value="RsmB/NOL1/NOP2-like_CS"/>
</dbReference>
<dbReference type="AlphaFoldDB" id="A0A2K8UI94"/>
<evidence type="ECO:0000256" key="12">
    <source>
        <dbReference type="ARBA" id="ARBA00031088"/>
    </source>
</evidence>
<keyword evidence="10 14" id="KW-0694">RNA-binding</keyword>
<dbReference type="PROSITE" id="PS51686">
    <property type="entry name" value="SAM_MT_RSMB_NOP"/>
    <property type="match status" value="1"/>
</dbReference>
<evidence type="ECO:0000256" key="5">
    <source>
        <dbReference type="ARBA" id="ARBA00022490"/>
    </source>
</evidence>
<dbReference type="EC" id="2.1.1.176" evidence="4"/>
<dbReference type="Gene3D" id="1.10.940.10">
    <property type="entry name" value="NusB-like"/>
    <property type="match status" value="1"/>
</dbReference>
<proteinExistence type="inferred from homology"/>
<dbReference type="InterPro" id="IPR049560">
    <property type="entry name" value="MeTrfase_RsmB-F_NOP2_cat"/>
</dbReference>
<dbReference type="Pfam" id="PF01029">
    <property type="entry name" value="NusB"/>
    <property type="match status" value="1"/>
</dbReference>
<evidence type="ECO:0000256" key="1">
    <source>
        <dbReference type="ARBA" id="ARBA00002724"/>
    </source>
</evidence>
<evidence type="ECO:0000256" key="4">
    <source>
        <dbReference type="ARBA" id="ARBA00012140"/>
    </source>
</evidence>
<evidence type="ECO:0000256" key="13">
    <source>
        <dbReference type="ARBA" id="ARBA00047283"/>
    </source>
</evidence>
<comment type="catalytic activity">
    <reaction evidence="13">
        <text>cytidine(967) in 16S rRNA + S-adenosyl-L-methionine = 5-methylcytidine(967) in 16S rRNA + S-adenosyl-L-homocysteine + H(+)</text>
        <dbReference type="Rhea" id="RHEA:42748"/>
        <dbReference type="Rhea" id="RHEA-COMP:10219"/>
        <dbReference type="Rhea" id="RHEA-COMP:10220"/>
        <dbReference type="ChEBI" id="CHEBI:15378"/>
        <dbReference type="ChEBI" id="CHEBI:57856"/>
        <dbReference type="ChEBI" id="CHEBI:59789"/>
        <dbReference type="ChEBI" id="CHEBI:74483"/>
        <dbReference type="ChEBI" id="CHEBI:82748"/>
        <dbReference type="EC" id="2.1.1.176"/>
    </reaction>
</comment>
<dbReference type="EMBL" id="CP020370">
    <property type="protein sequence ID" value="AUB84861.1"/>
    <property type="molecule type" value="Genomic_DNA"/>
</dbReference>
<comment type="similarity">
    <text evidence="3 14">Belongs to the class I-like SAM-binding methyltransferase superfamily. RsmB/NOP family.</text>
</comment>
<evidence type="ECO:0000256" key="8">
    <source>
        <dbReference type="ARBA" id="ARBA00022679"/>
    </source>
</evidence>
<feature type="region of interest" description="Disordered" evidence="15">
    <location>
        <begin position="1"/>
        <end position="106"/>
    </location>
</feature>
<dbReference type="InterPro" id="IPR035926">
    <property type="entry name" value="NusB-like_sf"/>
</dbReference>
<comment type="subcellular location">
    <subcellularLocation>
        <location evidence="2">Cytoplasm</location>
    </subcellularLocation>
</comment>
<keyword evidence="6" id="KW-0698">rRNA processing</keyword>
<evidence type="ECO:0000256" key="6">
    <source>
        <dbReference type="ARBA" id="ARBA00022552"/>
    </source>
</evidence>
<dbReference type="Gene3D" id="1.10.287.730">
    <property type="entry name" value="Helix hairpin bin"/>
    <property type="match status" value="1"/>
</dbReference>
<comment type="function">
    <text evidence="1">Specifically methylates the cytosine at position 967 (m5C967) of 16S rRNA.</text>
</comment>
<keyword evidence="7 14" id="KW-0489">Methyltransferase</keyword>
<dbReference type="GO" id="GO:0009383">
    <property type="term" value="F:rRNA (cytosine-C5-)-methyltransferase activity"/>
    <property type="evidence" value="ECO:0007669"/>
    <property type="project" value="TreeGrafter"/>
</dbReference>
<feature type="binding site" evidence="14">
    <location>
        <position position="403"/>
    </location>
    <ligand>
        <name>S-adenosyl-L-methionine</name>
        <dbReference type="ChEBI" id="CHEBI:59789"/>
    </ligand>
</feature>